<evidence type="ECO:0000256" key="8">
    <source>
        <dbReference type="SAM" id="Phobius"/>
    </source>
</evidence>
<dbReference type="PANTHER" id="PTHR43394:SF1">
    <property type="entry name" value="ATP-BINDING CASSETTE SUB-FAMILY B MEMBER 10, MITOCHONDRIAL"/>
    <property type="match status" value="1"/>
</dbReference>
<evidence type="ECO:0000313" key="11">
    <source>
        <dbReference type="EMBL" id="SDG35909.1"/>
    </source>
</evidence>
<dbReference type="Proteomes" id="UP000198656">
    <property type="component" value="Unassembled WGS sequence"/>
</dbReference>
<keyword evidence="4" id="KW-0547">Nucleotide-binding</keyword>
<keyword evidence="2" id="KW-0813">Transport</keyword>
<name>A0A1G7TMK8_9FIRM</name>
<dbReference type="GO" id="GO:0015421">
    <property type="term" value="F:ABC-type oligopeptide transporter activity"/>
    <property type="evidence" value="ECO:0007669"/>
    <property type="project" value="TreeGrafter"/>
</dbReference>
<reference evidence="12" key="1">
    <citation type="submission" date="2016-10" db="EMBL/GenBank/DDBJ databases">
        <authorList>
            <person name="Varghese N."/>
            <person name="Submissions S."/>
        </authorList>
    </citation>
    <scope>NUCLEOTIDE SEQUENCE [LARGE SCALE GENOMIC DNA]</scope>
    <source>
        <strain evidence="12">DSM 8344</strain>
    </source>
</reference>
<feature type="domain" description="ABC transporter" evidence="9">
    <location>
        <begin position="358"/>
        <end position="592"/>
    </location>
</feature>
<dbReference type="InterPro" id="IPR039421">
    <property type="entry name" value="Type_1_exporter"/>
</dbReference>
<protein>
    <submittedName>
        <fullName evidence="11">ATP-binding cassette, subfamily B</fullName>
    </submittedName>
</protein>
<dbReference type="GO" id="GO:0016887">
    <property type="term" value="F:ATP hydrolysis activity"/>
    <property type="evidence" value="ECO:0007669"/>
    <property type="project" value="InterPro"/>
</dbReference>
<feature type="transmembrane region" description="Helical" evidence="8">
    <location>
        <begin position="76"/>
        <end position="96"/>
    </location>
</feature>
<dbReference type="InterPro" id="IPR027417">
    <property type="entry name" value="P-loop_NTPase"/>
</dbReference>
<feature type="transmembrane region" description="Helical" evidence="8">
    <location>
        <begin position="177"/>
        <end position="194"/>
    </location>
</feature>
<dbReference type="RefSeq" id="WP_092329764.1">
    <property type="nucleotide sequence ID" value="NZ_FNCP01000002.1"/>
</dbReference>
<dbReference type="Gene3D" id="1.20.1560.10">
    <property type="entry name" value="ABC transporter type 1, transmembrane domain"/>
    <property type="match status" value="1"/>
</dbReference>
<dbReference type="Pfam" id="PF00664">
    <property type="entry name" value="ABC_membrane"/>
    <property type="match status" value="1"/>
</dbReference>
<evidence type="ECO:0000256" key="3">
    <source>
        <dbReference type="ARBA" id="ARBA00022692"/>
    </source>
</evidence>
<feature type="transmembrane region" description="Helical" evidence="8">
    <location>
        <begin position="264"/>
        <end position="287"/>
    </location>
</feature>
<dbReference type="InterPro" id="IPR017871">
    <property type="entry name" value="ABC_transporter-like_CS"/>
</dbReference>
<dbReference type="PROSITE" id="PS00211">
    <property type="entry name" value="ABC_TRANSPORTER_1"/>
    <property type="match status" value="1"/>
</dbReference>
<evidence type="ECO:0000256" key="4">
    <source>
        <dbReference type="ARBA" id="ARBA00022741"/>
    </source>
</evidence>
<accession>A0A1G7TMK8</accession>
<evidence type="ECO:0000313" key="12">
    <source>
        <dbReference type="Proteomes" id="UP000198656"/>
    </source>
</evidence>
<proteinExistence type="predicted"/>
<dbReference type="InterPro" id="IPR003593">
    <property type="entry name" value="AAA+_ATPase"/>
</dbReference>
<dbReference type="PANTHER" id="PTHR43394">
    <property type="entry name" value="ATP-DEPENDENT PERMEASE MDL1, MITOCHONDRIAL"/>
    <property type="match status" value="1"/>
</dbReference>
<sequence length="600" mass="67621">MRQGIGKLRFADEEIQMPKVTRKMLTRILSYFLPYWKNMLLVISIIFTSSILGLVPPILIRNIIDIALPQKDLFHLSLLILVSIGVTVILGLLQVAQSYLSIWISKHIILTMKNQMYGHLQNMSLNFYTAARPGEIITRITSDIEGIQDIFNSTVINAITSIVVLISTAAALTLMNWKLAIVGMIILPTFIIPTRKVGKLRWKLATKSQEKISDLNQIIQEAFSISGALLTKLFTKEKDELERFTKINNEVISLQIKESVVGRWFRMTITTFIAVGPMLIYFYGGYLFIKGEISIGSIIAFVALLGRLYAPVSQLSNIHIDITRSLALFQRIFEYLDLEQEIKNKLGAYELKVISGKVQFKNVYFSYNSKVKVLEDISFSVKPGTMVALVGSSGVGKTTITNLIPRLYDVNKGSIEIDGHDIRDVTLESLRKQIGIVIQEPYLFNDTIEENLRYGKKDATEGEIVEACKAAYIHDFIMTLPNCYKTIVGNRGVKLSGGEKQRVSIARVILRDPRIIILDEATSSLDSISEMYIQKAMIPLLKDRTSFVIAHRLSTVLAADQIFVIENGAIAESGNHEELIRKEGLYQQIYKTQFKGDSYN</sequence>
<evidence type="ECO:0000256" key="7">
    <source>
        <dbReference type="ARBA" id="ARBA00023136"/>
    </source>
</evidence>
<dbReference type="SUPFAM" id="SSF52540">
    <property type="entry name" value="P-loop containing nucleoside triphosphate hydrolases"/>
    <property type="match status" value="1"/>
</dbReference>
<dbReference type="Gene3D" id="3.40.50.300">
    <property type="entry name" value="P-loop containing nucleotide triphosphate hydrolases"/>
    <property type="match status" value="1"/>
</dbReference>
<keyword evidence="7 8" id="KW-0472">Membrane</keyword>
<dbReference type="Pfam" id="PF00005">
    <property type="entry name" value="ABC_tran"/>
    <property type="match status" value="1"/>
</dbReference>
<dbReference type="SMART" id="SM00382">
    <property type="entry name" value="AAA"/>
    <property type="match status" value="1"/>
</dbReference>
<evidence type="ECO:0000256" key="2">
    <source>
        <dbReference type="ARBA" id="ARBA00022448"/>
    </source>
</evidence>
<keyword evidence="5 11" id="KW-0067">ATP-binding</keyword>
<evidence type="ECO:0000256" key="5">
    <source>
        <dbReference type="ARBA" id="ARBA00022840"/>
    </source>
</evidence>
<evidence type="ECO:0000259" key="10">
    <source>
        <dbReference type="PROSITE" id="PS50929"/>
    </source>
</evidence>
<feature type="domain" description="ABC transmembrane type-1" evidence="10">
    <location>
        <begin position="40"/>
        <end position="324"/>
    </location>
</feature>
<dbReference type="PROSITE" id="PS50929">
    <property type="entry name" value="ABC_TM1F"/>
    <property type="match status" value="1"/>
</dbReference>
<evidence type="ECO:0000256" key="6">
    <source>
        <dbReference type="ARBA" id="ARBA00022989"/>
    </source>
</evidence>
<dbReference type="InterPro" id="IPR003439">
    <property type="entry name" value="ABC_transporter-like_ATP-bd"/>
</dbReference>
<dbReference type="STRING" id="1121419.SAMN05443529_102272"/>
<dbReference type="AlphaFoldDB" id="A0A1G7TMK8"/>
<dbReference type="SUPFAM" id="SSF90123">
    <property type="entry name" value="ABC transporter transmembrane region"/>
    <property type="match status" value="1"/>
</dbReference>
<dbReference type="InterPro" id="IPR036640">
    <property type="entry name" value="ABC1_TM_sf"/>
</dbReference>
<dbReference type="FunFam" id="3.40.50.300:FF:000287">
    <property type="entry name" value="Multidrug ABC transporter ATP-binding protein"/>
    <property type="match status" value="1"/>
</dbReference>
<keyword evidence="6 8" id="KW-1133">Transmembrane helix</keyword>
<keyword evidence="3 8" id="KW-0812">Transmembrane</keyword>
<gene>
    <name evidence="11" type="ORF">SAMN05443529_102272</name>
</gene>
<comment type="subcellular location">
    <subcellularLocation>
        <location evidence="1">Cell membrane</location>
        <topology evidence="1">Multi-pass membrane protein</topology>
    </subcellularLocation>
</comment>
<evidence type="ECO:0000256" key="1">
    <source>
        <dbReference type="ARBA" id="ARBA00004651"/>
    </source>
</evidence>
<dbReference type="EMBL" id="FNCP01000002">
    <property type="protein sequence ID" value="SDG35909.1"/>
    <property type="molecule type" value="Genomic_DNA"/>
</dbReference>
<dbReference type="PROSITE" id="PS50893">
    <property type="entry name" value="ABC_TRANSPORTER_2"/>
    <property type="match status" value="1"/>
</dbReference>
<dbReference type="InterPro" id="IPR011527">
    <property type="entry name" value="ABC1_TM_dom"/>
</dbReference>
<dbReference type="GO" id="GO:0005886">
    <property type="term" value="C:plasma membrane"/>
    <property type="evidence" value="ECO:0007669"/>
    <property type="project" value="UniProtKB-SubCell"/>
</dbReference>
<keyword evidence="12" id="KW-1185">Reference proteome</keyword>
<evidence type="ECO:0000259" key="9">
    <source>
        <dbReference type="PROSITE" id="PS50893"/>
    </source>
</evidence>
<organism evidence="11 12">
    <name type="scientific">Desulfosporosinus hippei DSM 8344</name>
    <dbReference type="NCBI Taxonomy" id="1121419"/>
    <lineage>
        <taxon>Bacteria</taxon>
        <taxon>Bacillati</taxon>
        <taxon>Bacillota</taxon>
        <taxon>Clostridia</taxon>
        <taxon>Eubacteriales</taxon>
        <taxon>Desulfitobacteriaceae</taxon>
        <taxon>Desulfosporosinus</taxon>
    </lineage>
</organism>
<feature type="transmembrane region" description="Helical" evidence="8">
    <location>
        <begin position="150"/>
        <end position="171"/>
    </location>
</feature>
<dbReference type="OrthoDB" id="9771903at2"/>
<feature type="transmembrane region" description="Helical" evidence="8">
    <location>
        <begin position="39"/>
        <end position="64"/>
    </location>
</feature>
<dbReference type="GO" id="GO:0005524">
    <property type="term" value="F:ATP binding"/>
    <property type="evidence" value="ECO:0007669"/>
    <property type="project" value="UniProtKB-KW"/>
</dbReference>
<dbReference type="CDD" id="cd18550">
    <property type="entry name" value="ABC_6TM_exporter_like"/>
    <property type="match status" value="1"/>
</dbReference>